<sequence>MGWIGILFVSIVFIFFSFYFTLSFFESLHKADERIAKQSKTAAPICFGIALSTPFLYVFFIN</sequence>
<keyword evidence="1" id="KW-0812">Transmembrane</keyword>
<proteinExistence type="predicted"/>
<gene>
    <name evidence="2" type="ORF">P5G49_09315</name>
</gene>
<evidence type="ECO:0000313" key="3">
    <source>
        <dbReference type="Proteomes" id="UP001175097"/>
    </source>
</evidence>
<accession>A0ABT8JRD6</accession>
<dbReference type="EMBL" id="JAROCC010000006">
    <property type="protein sequence ID" value="MDN4607688.1"/>
    <property type="molecule type" value="Genomic_DNA"/>
</dbReference>
<feature type="transmembrane region" description="Helical" evidence="1">
    <location>
        <begin position="6"/>
        <end position="29"/>
    </location>
</feature>
<reference evidence="2" key="1">
    <citation type="submission" date="2023-03" db="EMBL/GenBank/DDBJ databases">
        <title>MT1 and MT2 Draft Genomes of Novel Species.</title>
        <authorList>
            <person name="Venkateswaran K."/>
        </authorList>
    </citation>
    <scope>NUCLEOTIDE SEQUENCE</scope>
    <source>
        <strain evidence="2">F6_3S_P_2</strain>
    </source>
</reference>
<protein>
    <submittedName>
        <fullName evidence="2">Uncharacterized protein</fullName>
    </submittedName>
</protein>
<keyword evidence="3" id="KW-1185">Reference proteome</keyword>
<evidence type="ECO:0000313" key="2">
    <source>
        <dbReference type="EMBL" id="MDN4607688.1"/>
    </source>
</evidence>
<name>A0ABT8JRD6_9BACL</name>
<feature type="transmembrane region" description="Helical" evidence="1">
    <location>
        <begin position="41"/>
        <end position="61"/>
    </location>
</feature>
<keyword evidence="1" id="KW-1133">Transmembrane helix</keyword>
<evidence type="ECO:0000256" key="1">
    <source>
        <dbReference type="SAM" id="Phobius"/>
    </source>
</evidence>
<dbReference type="Proteomes" id="UP001175097">
    <property type="component" value="Unassembled WGS sequence"/>
</dbReference>
<keyword evidence="1" id="KW-0472">Membrane</keyword>
<comment type="caution">
    <text evidence="2">The sequence shown here is derived from an EMBL/GenBank/DDBJ whole genome shotgun (WGS) entry which is preliminary data.</text>
</comment>
<organism evidence="2 3">
    <name type="scientific">Sporosarcina highlanderae</name>
    <dbReference type="NCBI Taxonomy" id="3035916"/>
    <lineage>
        <taxon>Bacteria</taxon>
        <taxon>Bacillati</taxon>
        <taxon>Bacillota</taxon>
        <taxon>Bacilli</taxon>
        <taxon>Bacillales</taxon>
        <taxon>Caryophanaceae</taxon>
        <taxon>Sporosarcina</taxon>
    </lineage>
</organism>